<dbReference type="AlphaFoldDB" id="A0A0F9VSZ8"/>
<evidence type="ECO:0000313" key="2">
    <source>
        <dbReference type="EMBL" id="KKN76596.1"/>
    </source>
</evidence>
<evidence type="ECO:0000259" key="1">
    <source>
        <dbReference type="SMART" id="SM00244"/>
    </source>
</evidence>
<protein>
    <recommendedName>
        <fullName evidence="1">Band 7 domain-containing protein</fullName>
    </recommendedName>
</protein>
<dbReference type="Gene3D" id="3.30.479.30">
    <property type="entry name" value="Band 7 domain"/>
    <property type="match status" value="1"/>
</dbReference>
<organism evidence="2">
    <name type="scientific">marine sediment metagenome</name>
    <dbReference type="NCBI Taxonomy" id="412755"/>
    <lineage>
        <taxon>unclassified sequences</taxon>
        <taxon>metagenomes</taxon>
        <taxon>ecological metagenomes</taxon>
    </lineage>
</organism>
<dbReference type="PANTHER" id="PTHR42911">
    <property type="entry name" value="MODULATOR OF FTSH PROTEASE HFLC"/>
    <property type="match status" value="1"/>
</dbReference>
<reference evidence="2" key="1">
    <citation type="journal article" date="2015" name="Nature">
        <title>Complex archaea that bridge the gap between prokaryotes and eukaryotes.</title>
        <authorList>
            <person name="Spang A."/>
            <person name="Saw J.H."/>
            <person name="Jorgensen S.L."/>
            <person name="Zaremba-Niedzwiedzka K."/>
            <person name="Martijn J."/>
            <person name="Lind A.E."/>
            <person name="van Eijk R."/>
            <person name="Schleper C."/>
            <person name="Guy L."/>
            <person name="Ettema T.J."/>
        </authorList>
    </citation>
    <scope>NUCLEOTIDE SEQUENCE</scope>
</reference>
<dbReference type="SUPFAM" id="SSF117892">
    <property type="entry name" value="Band 7/SPFH domain"/>
    <property type="match status" value="1"/>
</dbReference>
<dbReference type="InterPro" id="IPR001107">
    <property type="entry name" value="Band_7"/>
</dbReference>
<gene>
    <name evidence="2" type="ORF">LCGC14_0368880</name>
</gene>
<feature type="domain" description="Band 7" evidence="1">
    <location>
        <begin position="23"/>
        <end position="197"/>
    </location>
</feature>
<dbReference type="SMART" id="SM00244">
    <property type="entry name" value="PHB"/>
    <property type="match status" value="1"/>
</dbReference>
<dbReference type="InterPro" id="IPR036013">
    <property type="entry name" value="Band_7/SPFH_dom_sf"/>
</dbReference>
<sequence>MKKHMGLIVLAVLVVLGLLTYMVSYRVESTDLSLVLTLGGKVDRSAVYDGRLPGQAGLKFKWPWMKHVHYDARVFQFEDTLSEIQTRDEQNILITVFCQWQVADAVRFYAKTKSIASAEGNIRRTLRSIKGGVMGRYDMEDFINTDPSRMKITQIEEEIGDGLREVMDETYGVRIVMVGVKALGLPESVTETVIEVMKEDRQEEIEMYDADGKAMAEAIKSRAKSDSDTILAFALFTAENIKTEGYGQAARRYEQYGQDPEFAMFLRSLESLRRELASQTVILLDGSKIEAVKFFQKGPAVPSKGR</sequence>
<comment type="caution">
    <text evidence="2">The sequence shown here is derived from an EMBL/GenBank/DDBJ whole genome shotgun (WGS) entry which is preliminary data.</text>
</comment>
<dbReference type="Pfam" id="PF01145">
    <property type="entry name" value="Band_7"/>
    <property type="match status" value="1"/>
</dbReference>
<dbReference type="EMBL" id="LAZR01000293">
    <property type="protein sequence ID" value="KKN76596.1"/>
    <property type="molecule type" value="Genomic_DNA"/>
</dbReference>
<name>A0A0F9VSZ8_9ZZZZ</name>
<accession>A0A0F9VSZ8</accession>
<proteinExistence type="predicted"/>
<dbReference type="PANTHER" id="PTHR42911:SF1">
    <property type="entry name" value="MODULATOR OF FTSH PROTEASE HFLC"/>
    <property type="match status" value="1"/>
</dbReference>